<evidence type="ECO:0000256" key="10">
    <source>
        <dbReference type="SAM" id="Coils"/>
    </source>
</evidence>
<dbReference type="PANTHER" id="PTHR30386:SF27">
    <property type="entry name" value="MEMBRANE FUSION PROTEIN (MFP) FAMILY PROTEIN"/>
    <property type="match status" value="1"/>
</dbReference>
<feature type="transmembrane region" description="Helical" evidence="9">
    <location>
        <begin position="44"/>
        <end position="62"/>
    </location>
</feature>
<evidence type="ECO:0000313" key="13">
    <source>
        <dbReference type="Proteomes" id="UP001595536"/>
    </source>
</evidence>
<keyword evidence="6 9" id="KW-0812">Transmembrane</keyword>
<evidence type="ECO:0000256" key="4">
    <source>
        <dbReference type="ARBA" id="ARBA00022475"/>
    </source>
</evidence>
<dbReference type="Proteomes" id="UP001595536">
    <property type="component" value="Unassembled WGS sequence"/>
</dbReference>
<evidence type="ECO:0000256" key="3">
    <source>
        <dbReference type="ARBA" id="ARBA00022448"/>
    </source>
</evidence>
<evidence type="ECO:0000256" key="9">
    <source>
        <dbReference type="RuleBase" id="RU365093"/>
    </source>
</evidence>
<keyword evidence="5 9" id="KW-0997">Cell inner membrane</keyword>
<dbReference type="RefSeq" id="WP_376868976.1">
    <property type="nucleotide sequence ID" value="NZ_JBHRUV010000094.1"/>
</dbReference>
<evidence type="ECO:0000313" key="12">
    <source>
        <dbReference type="EMBL" id="MFC3267203.1"/>
    </source>
</evidence>
<protein>
    <recommendedName>
        <fullName evidence="9">Membrane fusion protein (MFP) family protein</fullName>
    </recommendedName>
</protein>
<gene>
    <name evidence="12" type="ORF">ACFOEX_12715</name>
</gene>
<dbReference type="InterPro" id="IPR050739">
    <property type="entry name" value="MFP"/>
</dbReference>
<dbReference type="PANTHER" id="PTHR30386">
    <property type="entry name" value="MEMBRANE FUSION SUBUNIT OF EMRAB-TOLC MULTIDRUG EFFLUX PUMP"/>
    <property type="match status" value="1"/>
</dbReference>
<dbReference type="NCBIfam" id="TIGR01843">
    <property type="entry name" value="type_I_hlyD"/>
    <property type="match status" value="1"/>
</dbReference>
<comment type="subcellular location">
    <subcellularLocation>
        <location evidence="1 9">Cell inner membrane</location>
        <topology evidence="1 9">Single-pass membrane protein</topology>
    </subcellularLocation>
</comment>
<dbReference type="InterPro" id="IPR058982">
    <property type="entry name" value="Beta-barrel_AprE"/>
</dbReference>
<dbReference type="InterPro" id="IPR006144">
    <property type="entry name" value="Secretion_HlyD_CS"/>
</dbReference>
<keyword evidence="7 9" id="KW-1133">Transmembrane helix</keyword>
<dbReference type="Gene3D" id="2.40.30.170">
    <property type="match status" value="1"/>
</dbReference>
<evidence type="ECO:0000256" key="5">
    <source>
        <dbReference type="ARBA" id="ARBA00022519"/>
    </source>
</evidence>
<accession>A0ABV7LHI6</accession>
<proteinExistence type="inferred from homology"/>
<evidence type="ECO:0000256" key="2">
    <source>
        <dbReference type="ARBA" id="ARBA00009477"/>
    </source>
</evidence>
<dbReference type="Gene3D" id="2.40.50.100">
    <property type="match status" value="1"/>
</dbReference>
<sequence>MTAAARLIAFLRRRRAAAQAAADREFLPAALEILETPPSPVRMGLLLFIVCLASFTLAWTWFGRFDVVATAQGKVQPAGRVKVVQSALPGKVASAPVPNGARVRAGEVLVQLDDAELQAERRARAMAWDAWRAEAQRREHSLAAVARLGACGGAPDGARLAGLRAARLALPEDIHPAVRRREEALFAAELERLASALEALAARRQERCVEAAGLARAIEARARLAGVAGERVDMRAALLARQAGSRASLLDALEMRHREESARVELEARRAQAMAAAVVIDREARQTLHAFIAEQRQRLSEAARQAAAAQEELARTASRLGLLAIRSPVTGEVQASAITTPGQVVQPGAELMRVVPDGGPLEIEAYLPNRDVGFVAAGQRAVIKVEAFPFTRYGVIVGEVVHVARDAVPEPDARQLEEAAAKELQALAPAGAQRVQNLVFPVRVRPCAGHIVVEGRRVPLSPGMAVTVEITTGRRRILEYLFAPAAQALSEAMRER</sequence>
<keyword evidence="13" id="KW-1185">Reference proteome</keyword>
<name>A0ABV7LHI6_9HYPH</name>
<reference evidence="13" key="1">
    <citation type="journal article" date="2019" name="Int. J. Syst. Evol. Microbiol.">
        <title>The Global Catalogue of Microorganisms (GCM) 10K type strain sequencing project: providing services to taxonomists for standard genome sequencing and annotation.</title>
        <authorList>
            <consortium name="The Broad Institute Genomics Platform"/>
            <consortium name="The Broad Institute Genome Sequencing Center for Infectious Disease"/>
            <person name="Wu L."/>
            <person name="Ma J."/>
        </authorList>
    </citation>
    <scope>NUCLEOTIDE SEQUENCE [LARGE SCALE GENOMIC DNA]</scope>
    <source>
        <strain evidence="13">CCM 7941</strain>
    </source>
</reference>
<dbReference type="PROSITE" id="PS00543">
    <property type="entry name" value="HLYD_FAMILY"/>
    <property type="match status" value="1"/>
</dbReference>
<dbReference type="EMBL" id="JBHRUV010000094">
    <property type="protein sequence ID" value="MFC3267203.1"/>
    <property type="molecule type" value="Genomic_DNA"/>
</dbReference>
<feature type="coiled-coil region" evidence="10">
    <location>
        <begin position="292"/>
        <end position="319"/>
    </location>
</feature>
<dbReference type="Pfam" id="PF26002">
    <property type="entry name" value="Beta-barrel_AprE"/>
    <property type="match status" value="1"/>
</dbReference>
<keyword evidence="10" id="KW-0175">Coiled coil</keyword>
<feature type="domain" description="AprE-like beta-barrel" evidence="11">
    <location>
        <begin position="361"/>
        <end position="414"/>
    </location>
</feature>
<keyword evidence="3 9" id="KW-0813">Transport</keyword>
<keyword evidence="8 9" id="KW-0472">Membrane</keyword>
<evidence type="ECO:0000256" key="6">
    <source>
        <dbReference type="ARBA" id="ARBA00022692"/>
    </source>
</evidence>
<comment type="similarity">
    <text evidence="2 9">Belongs to the membrane fusion protein (MFP) (TC 8.A.1) family.</text>
</comment>
<organism evidence="12 13">
    <name type="scientific">Camelimonas abortus</name>
    <dbReference type="NCBI Taxonomy" id="1017184"/>
    <lineage>
        <taxon>Bacteria</taxon>
        <taxon>Pseudomonadati</taxon>
        <taxon>Pseudomonadota</taxon>
        <taxon>Alphaproteobacteria</taxon>
        <taxon>Hyphomicrobiales</taxon>
        <taxon>Chelatococcaceae</taxon>
        <taxon>Camelimonas</taxon>
    </lineage>
</organism>
<evidence type="ECO:0000256" key="8">
    <source>
        <dbReference type="ARBA" id="ARBA00023136"/>
    </source>
</evidence>
<evidence type="ECO:0000256" key="1">
    <source>
        <dbReference type="ARBA" id="ARBA00004377"/>
    </source>
</evidence>
<dbReference type="PRINTS" id="PR01490">
    <property type="entry name" value="RTXTOXIND"/>
</dbReference>
<dbReference type="InterPro" id="IPR010129">
    <property type="entry name" value="T1SS_HlyD"/>
</dbReference>
<evidence type="ECO:0000259" key="11">
    <source>
        <dbReference type="Pfam" id="PF26002"/>
    </source>
</evidence>
<comment type="caution">
    <text evidence="12">The sequence shown here is derived from an EMBL/GenBank/DDBJ whole genome shotgun (WGS) entry which is preliminary data.</text>
</comment>
<evidence type="ECO:0000256" key="7">
    <source>
        <dbReference type="ARBA" id="ARBA00022989"/>
    </source>
</evidence>
<keyword evidence="4 9" id="KW-1003">Cell membrane</keyword>